<proteinExistence type="predicted"/>
<evidence type="ECO:0000313" key="1">
    <source>
        <dbReference type="EMBL" id="KAH9296868.1"/>
    </source>
</evidence>
<protein>
    <submittedName>
        <fullName evidence="1">Uncharacterized protein</fullName>
    </submittedName>
</protein>
<gene>
    <name evidence="1" type="ORF">KI387_028550</name>
</gene>
<dbReference type="EMBL" id="JAHRHJ020000010">
    <property type="protein sequence ID" value="KAH9296868.1"/>
    <property type="molecule type" value="Genomic_DNA"/>
</dbReference>
<accession>A0AA38CH89</accession>
<keyword evidence="2" id="KW-1185">Reference proteome</keyword>
<sequence length="144" mass="14791">CVGSVGDLRGIFGRFVDQEDLVDVIGGLGKEYWGRLGDVAMGKVVKVKIGGLVDMIGIGVAGIDKDVGMFGICGEVSDVITNGVDLIGMGNAANAGASSDVEEKETGCFIKTDMGEEIDGRDVGICVDTSGAKISVEDESNVVD</sequence>
<reference evidence="1 2" key="1">
    <citation type="journal article" date="2021" name="Nat. Plants">
        <title>The Taxus genome provides insights into paclitaxel biosynthesis.</title>
        <authorList>
            <person name="Xiong X."/>
            <person name="Gou J."/>
            <person name="Liao Q."/>
            <person name="Li Y."/>
            <person name="Zhou Q."/>
            <person name="Bi G."/>
            <person name="Li C."/>
            <person name="Du R."/>
            <person name="Wang X."/>
            <person name="Sun T."/>
            <person name="Guo L."/>
            <person name="Liang H."/>
            <person name="Lu P."/>
            <person name="Wu Y."/>
            <person name="Zhang Z."/>
            <person name="Ro D.K."/>
            <person name="Shang Y."/>
            <person name="Huang S."/>
            <person name="Yan J."/>
        </authorList>
    </citation>
    <scope>NUCLEOTIDE SEQUENCE [LARGE SCALE GENOMIC DNA]</scope>
    <source>
        <strain evidence="1">Ta-2019</strain>
    </source>
</reference>
<dbReference type="Proteomes" id="UP000824469">
    <property type="component" value="Unassembled WGS sequence"/>
</dbReference>
<comment type="caution">
    <text evidence="1">The sequence shown here is derived from an EMBL/GenBank/DDBJ whole genome shotgun (WGS) entry which is preliminary data.</text>
</comment>
<feature type="non-terminal residue" evidence="1">
    <location>
        <position position="1"/>
    </location>
</feature>
<evidence type="ECO:0000313" key="2">
    <source>
        <dbReference type="Proteomes" id="UP000824469"/>
    </source>
</evidence>
<organism evidence="1 2">
    <name type="scientific">Taxus chinensis</name>
    <name type="common">Chinese yew</name>
    <name type="synonym">Taxus wallichiana var. chinensis</name>
    <dbReference type="NCBI Taxonomy" id="29808"/>
    <lineage>
        <taxon>Eukaryota</taxon>
        <taxon>Viridiplantae</taxon>
        <taxon>Streptophyta</taxon>
        <taxon>Embryophyta</taxon>
        <taxon>Tracheophyta</taxon>
        <taxon>Spermatophyta</taxon>
        <taxon>Pinopsida</taxon>
        <taxon>Pinidae</taxon>
        <taxon>Conifers II</taxon>
        <taxon>Cupressales</taxon>
        <taxon>Taxaceae</taxon>
        <taxon>Taxus</taxon>
    </lineage>
</organism>
<dbReference type="AlphaFoldDB" id="A0AA38CH89"/>
<name>A0AA38CH89_TAXCH</name>